<sequence length="263" mass="28757">MTARTKRAITVLRDAHEDLVTYVSAMPPSELKRSSAASEWSIAQVLSHLGSGAEIMRGTIEATLAGDPPPESESRHAVWDRWNAMPPQEQADTFVSSNELLLGQFEEFDDEQLERLRIDLGFLPEPVDVLTTASLRLHEFVLHSWDVKVVSRPTQTLTAAAVEFLFQPVDMLIGWIGQPVSVAAGAVVSVRTEAPTRSFGLELSEPVRIVDPPSAAEATLTIPAEAFIRLVTGRLALDHTPAEAVVEGGELTLDHLRETFPGY</sequence>
<keyword evidence="3" id="KW-1185">Reference proteome</keyword>
<dbReference type="EMBL" id="CP070499">
    <property type="protein sequence ID" value="QSB15942.1"/>
    <property type="molecule type" value="Genomic_DNA"/>
</dbReference>
<dbReference type="GO" id="GO:0046872">
    <property type="term" value="F:metal ion binding"/>
    <property type="evidence" value="ECO:0007669"/>
    <property type="project" value="InterPro"/>
</dbReference>
<organism evidence="2 3">
    <name type="scientific">Natronosporangium hydrolyticum</name>
    <dbReference type="NCBI Taxonomy" id="2811111"/>
    <lineage>
        <taxon>Bacteria</taxon>
        <taxon>Bacillati</taxon>
        <taxon>Actinomycetota</taxon>
        <taxon>Actinomycetes</taxon>
        <taxon>Micromonosporales</taxon>
        <taxon>Micromonosporaceae</taxon>
        <taxon>Natronosporangium</taxon>
    </lineage>
</organism>
<dbReference type="SUPFAM" id="SSF109854">
    <property type="entry name" value="DinB/YfiT-like putative metalloenzymes"/>
    <property type="match status" value="1"/>
</dbReference>
<dbReference type="Gene3D" id="1.20.120.450">
    <property type="entry name" value="dinb family like domain"/>
    <property type="match status" value="1"/>
</dbReference>
<keyword evidence="2" id="KW-0413">Isomerase</keyword>
<dbReference type="Proteomes" id="UP000662857">
    <property type="component" value="Chromosome"/>
</dbReference>
<dbReference type="AlphaFoldDB" id="A0A895YIS9"/>
<gene>
    <name evidence="2" type="ORF">JQS43_06310</name>
</gene>
<evidence type="ECO:0000313" key="3">
    <source>
        <dbReference type="Proteomes" id="UP000662857"/>
    </source>
</evidence>
<dbReference type="RefSeq" id="WP_239678134.1">
    <property type="nucleotide sequence ID" value="NZ_CP070499.1"/>
</dbReference>
<dbReference type="Pfam" id="PF11716">
    <property type="entry name" value="MDMPI_N"/>
    <property type="match status" value="1"/>
</dbReference>
<dbReference type="KEGG" id="nhy:JQS43_06310"/>
<feature type="domain" description="Mycothiol-dependent maleylpyruvate isomerase metal-binding" evidence="1">
    <location>
        <begin position="12"/>
        <end position="147"/>
    </location>
</feature>
<dbReference type="InterPro" id="IPR024344">
    <property type="entry name" value="MDMPI_metal-binding"/>
</dbReference>
<evidence type="ECO:0000259" key="1">
    <source>
        <dbReference type="Pfam" id="PF11716"/>
    </source>
</evidence>
<reference evidence="2" key="1">
    <citation type="submission" date="2021-02" db="EMBL/GenBank/DDBJ databases">
        <title>Natrosporangium hydrolyticum gen. nov., sp. nov, a haloalkaliphilic actinobacterium from a soda solonchak soil.</title>
        <authorList>
            <person name="Sorokin D.Y."/>
            <person name="Khijniak T.V."/>
            <person name="Zakharycheva A.P."/>
            <person name="Boueva O.V."/>
            <person name="Ariskina E.V."/>
            <person name="Hahnke R.L."/>
            <person name="Bunk B."/>
            <person name="Sproer C."/>
            <person name="Schumann P."/>
            <person name="Evtushenko L.I."/>
            <person name="Kublanov I.V."/>
        </authorList>
    </citation>
    <scope>NUCLEOTIDE SEQUENCE</scope>
    <source>
        <strain evidence="2">DSM 106523</strain>
    </source>
</reference>
<dbReference type="GO" id="GO:0016853">
    <property type="term" value="F:isomerase activity"/>
    <property type="evidence" value="ECO:0007669"/>
    <property type="project" value="UniProtKB-KW"/>
</dbReference>
<protein>
    <submittedName>
        <fullName evidence="2">Maleylpyruvate isomerase family mycothiol-dependent enzyme</fullName>
    </submittedName>
</protein>
<evidence type="ECO:0000313" key="2">
    <source>
        <dbReference type="EMBL" id="QSB15942.1"/>
    </source>
</evidence>
<dbReference type="NCBIfam" id="TIGR03083">
    <property type="entry name" value="maleylpyruvate isomerase family mycothiol-dependent enzyme"/>
    <property type="match status" value="1"/>
</dbReference>
<dbReference type="InterPro" id="IPR034660">
    <property type="entry name" value="DinB/YfiT-like"/>
</dbReference>
<name>A0A895YIS9_9ACTN</name>
<dbReference type="InterPro" id="IPR017517">
    <property type="entry name" value="Maleyloyr_isom"/>
</dbReference>
<proteinExistence type="predicted"/>
<accession>A0A895YIS9</accession>